<reference evidence="3" key="1">
    <citation type="journal article" date="2015" name="Nat. Genet.">
        <title>The genome and transcriptome of the zoonotic hookworm Ancylostoma ceylanicum identify infection-specific gene families.</title>
        <authorList>
            <person name="Schwarz E.M."/>
            <person name="Hu Y."/>
            <person name="Antoshechkin I."/>
            <person name="Miller M.M."/>
            <person name="Sternberg P.W."/>
            <person name="Aroian R.V."/>
        </authorList>
    </citation>
    <scope>NUCLEOTIDE SEQUENCE</scope>
    <source>
        <strain evidence="3">HY135</strain>
    </source>
</reference>
<accession>A0A016WD73</accession>
<organism evidence="2 3">
    <name type="scientific">Ancylostoma ceylanicum</name>
    <dbReference type="NCBI Taxonomy" id="53326"/>
    <lineage>
        <taxon>Eukaryota</taxon>
        <taxon>Metazoa</taxon>
        <taxon>Ecdysozoa</taxon>
        <taxon>Nematoda</taxon>
        <taxon>Chromadorea</taxon>
        <taxon>Rhabditida</taxon>
        <taxon>Rhabditina</taxon>
        <taxon>Rhabditomorpha</taxon>
        <taxon>Strongyloidea</taxon>
        <taxon>Ancylostomatidae</taxon>
        <taxon>Ancylostomatinae</taxon>
        <taxon>Ancylostoma</taxon>
    </lineage>
</organism>
<evidence type="ECO:0000313" key="2">
    <source>
        <dbReference type="EMBL" id="EYC37555.1"/>
    </source>
</evidence>
<dbReference type="Proteomes" id="UP000024635">
    <property type="component" value="Unassembled WGS sequence"/>
</dbReference>
<evidence type="ECO:0000313" key="3">
    <source>
        <dbReference type="Proteomes" id="UP000024635"/>
    </source>
</evidence>
<sequence length="180" mass="20292">MNPSDNRFDELKGEVKGLHEAVNALDISKISFEMNSLHERFDELNSRLSVSNMSASTRPPAEPDPEVERIQRQLEASERELRTIRNETLDVNQCIERKWQGNTRNGGPTRTLEDLKERRRKGISVGARNARPPLQAPAQDWPRKEPTSAKGGKAPTGARIHERITKQNQASKPTFALCVS</sequence>
<keyword evidence="3" id="KW-1185">Reference proteome</keyword>
<proteinExistence type="predicted"/>
<evidence type="ECO:0000256" key="1">
    <source>
        <dbReference type="SAM" id="MobiDB-lite"/>
    </source>
</evidence>
<dbReference type="AlphaFoldDB" id="A0A016WD73"/>
<feature type="region of interest" description="Disordered" evidence="1">
    <location>
        <begin position="120"/>
        <end position="180"/>
    </location>
</feature>
<name>A0A016WD73_9BILA</name>
<gene>
    <name evidence="2" type="primary">Acey_s0781.g2312</name>
    <name evidence="2" type="ORF">Y032_0781g2312</name>
</gene>
<protein>
    <submittedName>
        <fullName evidence="2">Uncharacterized protein</fullName>
    </submittedName>
</protein>
<comment type="caution">
    <text evidence="2">The sequence shown here is derived from an EMBL/GenBank/DDBJ whole genome shotgun (WGS) entry which is preliminary data.</text>
</comment>
<dbReference type="EMBL" id="JARK01000381">
    <property type="protein sequence ID" value="EYC37555.1"/>
    <property type="molecule type" value="Genomic_DNA"/>
</dbReference>